<comment type="caution">
    <text evidence="1">The sequence shown here is derived from an EMBL/GenBank/DDBJ whole genome shotgun (WGS) entry which is preliminary data.</text>
</comment>
<keyword evidence="1" id="KW-0436">Ligase</keyword>
<evidence type="ECO:0000313" key="2">
    <source>
        <dbReference type="Proteomes" id="UP001521931"/>
    </source>
</evidence>
<protein>
    <submittedName>
        <fullName evidence="1">2'-5' RNA ligase family protein</fullName>
    </submittedName>
</protein>
<dbReference type="EMBL" id="JAKRCV010000019">
    <property type="protein sequence ID" value="MCG7321801.1"/>
    <property type="molecule type" value="Genomic_DNA"/>
</dbReference>
<keyword evidence="2" id="KW-1185">Reference proteome</keyword>
<evidence type="ECO:0000313" key="1">
    <source>
        <dbReference type="EMBL" id="MCG7321801.1"/>
    </source>
</evidence>
<dbReference type="RefSeq" id="WP_019285044.1">
    <property type="nucleotide sequence ID" value="NZ_DAMCTM010000006.1"/>
</dbReference>
<reference evidence="1 2" key="1">
    <citation type="submission" date="2022-02" db="EMBL/GenBank/DDBJ databases">
        <title>Uncovering new skin microbiome diversity through culturing and metagenomics.</title>
        <authorList>
            <person name="Conlan S."/>
            <person name="Deming C."/>
            <person name="Nisc Comparative Sequencing Program N."/>
            <person name="Segre J.A."/>
        </authorList>
    </citation>
    <scope>NUCLEOTIDE SEQUENCE [LARGE SCALE GENOMIC DNA]</scope>
    <source>
        <strain evidence="1 2">ACRQZ</strain>
    </source>
</reference>
<dbReference type="Pfam" id="PF13563">
    <property type="entry name" value="2_5_RNA_ligase2"/>
    <property type="match status" value="1"/>
</dbReference>
<dbReference type="Proteomes" id="UP001521931">
    <property type="component" value="Unassembled WGS sequence"/>
</dbReference>
<organism evidence="1 2">
    <name type="scientific">Arsenicicoccus bolidensis</name>
    <dbReference type="NCBI Taxonomy" id="229480"/>
    <lineage>
        <taxon>Bacteria</taxon>
        <taxon>Bacillati</taxon>
        <taxon>Actinomycetota</taxon>
        <taxon>Actinomycetes</taxon>
        <taxon>Micrococcales</taxon>
        <taxon>Intrasporangiaceae</taxon>
        <taxon>Arsenicicoccus</taxon>
    </lineage>
</organism>
<gene>
    <name evidence="1" type="ORF">MHL29_07865</name>
</gene>
<dbReference type="Gene3D" id="3.90.1140.10">
    <property type="entry name" value="Cyclic phosphodiesterase"/>
    <property type="match status" value="1"/>
</dbReference>
<name>A0ABS9Q1Q6_9MICO</name>
<proteinExistence type="predicted"/>
<dbReference type="InterPro" id="IPR009097">
    <property type="entry name" value="Cyclic_Pdiesterase"/>
</dbReference>
<sequence>MTTWPGHAVLQVPVPALEGVVRERYEWYDASLVALDPGHVHAHVTVLGPVPAALTPAQDAAVSAVCADTPAIDLELAEVATFPNGVIHVLPADPRPFDRLTDALVEALPGHPPYGGVFRPVPHVTIDATGPGVDEESVRRELATVLPARCRADRVELVWYRRGETRVLRRWTLG</sequence>
<dbReference type="GO" id="GO:0016874">
    <property type="term" value="F:ligase activity"/>
    <property type="evidence" value="ECO:0007669"/>
    <property type="project" value="UniProtKB-KW"/>
</dbReference>
<dbReference type="SUPFAM" id="SSF55144">
    <property type="entry name" value="LigT-like"/>
    <property type="match status" value="1"/>
</dbReference>
<accession>A0ABS9Q1Q6</accession>